<reference evidence="4" key="1">
    <citation type="submission" date="2016-03" db="EMBL/GenBank/DDBJ databases">
        <title>Updated assembly of Pseudogymnoascus destructans, the fungus causing white-nose syndrome of bats.</title>
        <authorList>
            <person name="Palmer J.M."/>
            <person name="Drees K.P."/>
            <person name="Foster J.T."/>
            <person name="Lindner D.L."/>
        </authorList>
    </citation>
    <scope>NUCLEOTIDE SEQUENCE [LARGE SCALE GENOMIC DNA]</scope>
    <source>
        <strain evidence="4">20631-21</strain>
    </source>
</reference>
<dbReference type="Proteomes" id="UP000077154">
    <property type="component" value="Unassembled WGS sequence"/>
</dbReference>
<comment type="similarity">
    <text evidence="2">Belongs to the ustYa family.</text>
</comment>
<proteinExistence type="inferred from homology"/>
<dbReference type="PANTHER" id="PTHR33365">
    <property type="entry name" value="YALI0B05434P"/>
    <property type="match status" value="1"/>
</dbReference>
<dbReference type="Pfam" id="PF11807">
    <property type="entry name" value="UstYa"/>
    <property type="match status" value="1"/>
</dbReference>
<dbReference type="EMBL" id="KV441406">
    <property type="protein sequence ID" value="OAF55921.1"/>
    <property type="molecule type" value="Genomic_DNA"/>
</dbReference>
<dbReference type="PANTHER" id="PTHR33365:SF4">
    <property type="entry name" value="CYCLOCHLOROTINE BIOSYNTHESIS PROTEIN O"/>
    <property type="match status" value="1"/>
</dbReference>
<accession>A0A177A3T8</accession>
<organism evidence="4">
    <name type="scientific">Pseudogymnoascus destructans</name>
    <dbReference type="NCBI Taxonomy" id="655981"/>
    <lineage>
        <taxon>Eukaryota</taxon>
        <taxon>Fungi</taxon>
        <taxon>Dikarya</taxon>
        <taxon>Ascomycota</taxon>
        <taxon>Pezizomycotina</taxon>
        <taxon>Leotiomycetes</taxon>
        <taxon>Thelebolales</taxon>
        <taxon>Thelebolaceae</taxon>
        <taxon>Pseudogymnoascus</taxon>
    </lineage>
</organism>
<dbReference type="GO" id="GO:0043386">
    <property type="term" value="P:mycotoxin biosynthetic process"/>
    <property type="evidence" value="ECO:0007669"/>
    <property type="project" value="InterPro"/>
</dbReference>
<dbReference type="GeneID" id="36291025"/>
<evidence type="ECO:0000313" key="4">
    <source>
        <dbReference type="EMBL" id="OAF55921.1"/>
    </source>
</evidence>
<comment type="pathway">
    <text evidence="1">Mycotoxin biosynthesis.</text>
</comment>
<dbReference type="RefSeq" id="XP_024321220.1">
    <property type="nucleotide sequence ID" value="XM_024471545.1"/>
</dbReference>
<feature type="compositionally biased region" description="Basic and acidic residues" evidence="3">
    <location>
        <begin position="1"/>
        <end position="11"/>
    </location>
</feature>
<evidence type="ECO:0000256" key="3">
    <source>
        <dbReference type="SAM" id="MobiDB-lite"/>
    </source>
</evidence>
<evidence type="ECO:0000256" key="1">
    <source>
        <dbReference type="ARBA" id="ARBA00004685"/>
    </source>
</evidence>
<dbReference type="InterPro" id="IPR021765">
    <property type="entry name" value="UstYa-like"/>
</dbReference>
<evidence type="ECO:0000256" key="2">
    <source>
        <dbReference type="ARBA" id="ARBA00035112"/>
    </source>
</evidence>
<dbReference type="AlphaFoldDB" id="A0A177A3T8"/>
<feature type="region of interest" description="Disordered" evidence="3">
    <location>
        <begin position="1"/>
        <end position="29"/>
    </location>
</feature>
<name>A0A177A3T8_9PEZI</name>
<dbReference type="VEuPathDB" id="FungiDB:GMDG_07593"/>
<dbReference type="eggNOG" id="ENOG502T1QG">
    <property type="taxonomic scope" value="Eukaryota"/>
</dbReference>
<gene>
    <name evidence="4" type="ORF">VC83_07982</name>
</gene>
<evidence type="ECO:0008006" key="5">
    <source>
        <dbReference type="Google" id="ProtNLM"/>
    </source>
</evidence>
<sequence>MAESFRYHSLSEDSTTLTDNTGDEKESKESLLYPSIQKHITKYKDIVTAKSLRHYLPHLLFALLNTTWTLIILGQTGKTHNPLLNQNVPSPANDVSAYSRVVMNNSLWDENQFKGAPNPAQTAAWLTYHNLTEIAVGIEDLNAIGKSSVKLTDGPNRYLAMLDVFHQLHCLDKIRIYIHRDYYDLREAPAMQLIHVGHCLDSLRQIIMCHADTELLTFEYVSEKRYPNPRPNPNFLVERKCKNWDDIVAWVTDHHADLNLVESRQAWEERLGVHV</sequence>
<dbReference type="OrthoDB" id="3434215at2759"/>
<protein>
    <recommendedName>
        <fullName evidence="5">Tat pathway signal sequence</fullName>
    </recommendedName>
</protein>